<dbReference type="EMBL" id="MU864357">
    <property type="protein sequence ID" value="KAK4191872.1"/>
    <property type="molecule type" value="Genomic_DNA"/>
</dbReference>
<reference evidence="2" key="2">
    <citation type="submission" date="2023-05" db="EMBL/GenBank/DDBJ databases">
        <authorList>
            <consortium name="Lawrence Berkeley National Laboratory"/>
            <person name="Steindorff A."/>
            <person name="Hensen N."/>
            <person name="Bonometti L."/>
            <person name="Westerberg I."/>
            <person name="Brannstrom I.O."/>
            <person name="Guillou S."/>
            <person name="Cros-Aarteil S."/>
            <person name="Calhoun S."/>
            <person name="Haridas S."/>
            <person name="Kuo A."/>
            <person name="Mondo S."/>
            <person name="Pangilinan J."/>
            <person name="Riley R."/>
            <person name="Labutti K."/>
            <person name="Andreopoulos B."/>
            <person name="Lipzen A."/>
            <person name="Chen C."/>
            <person name="Yanf M."/>
            <person name="Daum C."/>
            <person name="Ng V."/>
            <person name="Clum A."/>
            <person name="Ohm R."/>
            <person name="Martin F."/>
            <person name="Silar P."/>
            <person name="Natvig D."/>
            <person name="Lalanne C."/>
            <person name="Gautier V."/>
            <person name="Ament-Velasquez S.L."/>
            <person name="Kruys A."/>
            <person name="Hutchinson M.I."/>
            <person name="Powell A.J."/>
            <person name="Barry K."/>
            <person name="Miller A.N."/>
            <person name="Grigoriev I.V."/>
            <person name="Debuchy R."/>
            <person name="Gladieux P."/>
            <person name="Thoren M.H."/>
            <person name="Johannesson H."/>
        </authorList>
    </citation>
    <scope>NUCLEOTIDE SEQUENCE</scope>
    <source>
        <strain evidence="2">PSN309</strain>
    </source>
</reference>
<dbReference type="Proteomes" id="UP001302126">
    <property type="component" value="Unassembled WGS sequence"/>
</dbReference>
<reference evidence="2" key="1">
    <citation type="journal article" date="2023" name="Mol. Phylogenet. Evol.">
        <title>Genome-scale phylogeny and comparative genomics of the fungal order Sordariales.</title>
        <authorList>
            <person name="Hensen N."/>
            <person name="Bonometti L."/>
            <person name="Westerberg I."/>
            <person name="Brannstrom I.O."/>
            <person name="Guillou S."/>
            <person name="Cros-Aarteil S."/>
            <person name="Calhoun S."/>
            <person name="Haridas S."/>
            <person name="Kuo A."/>
            <person name="Mondo S."/>
            <person name="Pangilinan J."/>
            <person name="Riley R."/>
            <person name="LaButti K."/>
            <person name="Andreopoulos B."/>
            <person name="Lipzen A."/>
            <person name="Chen C."/>
            <person name="Yan M."/>
            <person name="Daum C."/>
            <person name="Ng V."/>
            <person name="Clum A."/>
            <person name="Steindorff A."/>
            <person name="Ohm R.A."/>
            <person name="Martin F."/>
            <person name="Silar P."/>
            <person name="Natvig D.O."/>
            <person name="Lalanne C."/>
            <person name="Gautier V."/>
            <person name="Ament-Velasquez S.L."/>
            <person name="Kruys A."/>
            <person name="Hutchinson M.I."/>
            <person name="Powell A.J."/>
            <person name="Barry K."/>
            <person name="Miller A.N."/>
            <person name="Grigoriev I.V."/>
            <person name="Debuchy R."/>
            <person name="Gladieux P."/>
            <person name="Hiltunen Thoren M."/>
            <person name="Johannesson H."/>
        </authorList>
    </citation>
    <scope>NUCLEOTIDE SEQUENCE</scope>
    <source>
        <strain evidence="2">PSN309</strain>
    </source>
</reference>
<feature type="compositionally biased region" description="Basic and acidic residues" evidence="1">
    <location>
        <begin position="160"/>
        <end position="171"/>
    </location>
</feature>
<feature type="region of interest" description="Disordered" evidence="1">
    <location>
        <begin position="275"/>
        <end position="319"/>
    </location>
</feature>
<gene>
    <name evidence="2" type="ORF">QBC35DRAFT_279934</name>
</gene>
<accession>A0AAN7AMT5</accession>
<feature type="region of interest" description="Disordered" evidence="1">
    <location>
        <begin position="76"/>
        <end position="130"/>
    </location>
</feature>
<proteinExistence type="predicted"/>
<protein>
    <submittedName>
        <fullName evidence="2">Uncharacterized protein</fullName>
    </submittedName>
</protein>
<keyword evidence="3" id="KW-1185">Reference proteome</keyword>
<organism evidence="2 3">
    <name type="scientific">Podospora australis</name>
    <dbReference type="NCBI Taxonomy" id="1536484"/>
    <lineage>
        <taxon>Eukaryota</taxon>
        <taxon>Fungi</taxon>
        <taxon>Dikarya</taxon>
        <taxon>Ascomycota</taxon>
        <taxon>Pezizomycotina</taxon>
        <taxon>Sordariomycetes</taxon>
        <taxon>Sordariomycetidae</taxon>
        <taxon>Sordariales</taxon>
        <taxon>Podosporaceae</taxon>
        <taxon>Podospora</taxon>
    </lineage>
</organism>
<dbReference type="AlphaFoldDB" id="A0AAN7AMT5"/>
<evidence type="ECO:0000313" key="2">
    <source>
        <dbReference type="EMBL" id="KAK4191872.1"/>
    </source>
</evidence>
<feature type="region of interest" description="Disordered" evidence="1">
    <location>
        <begin position="155"/>
        <end position="186"/>
    </location>
</feature>
<sequence length="394" mass="43599">METQTRPRPNLSPVCIDREEYPRNNSFYSAHSSPLFSASLRTDGLPTVMLPASPGYDHAMRQHERAMVDSLDQRGRHFERQHSPGTARSLSPIVEQQSRSQRGSISSLPLPRVPVPSPLTPSFLQHPRRSTLAAETRSILLSGLPDDGLPRIVAPIDGLAGRDSDTDERRQSLSPSFPAPASRRNSRQLQNELHAWGHVFLGNGSEADCFVAAVALRRPSENSSADEGSAAKFKTPEQSNKVTVRVRVRPCALDRQPFLLTRTFDMNLLRATLPEPAPVLGGPRRTSADHGSRNTLPPERRRSSVTVRGEPSPGRDSTYIRSTNTVPIHRPYAFAFFPVLAALLYNKHIQPRDIIDLPLPHPEAWGSTVAHVYTGQGELTEPIRQNILYLGGKV</sequence>
<evidence type="ECO:0000313" key="3">
    <source>
        <dbReference type="Proteomes" id="UP001302126"/>
    </source>
</evidence>
<name>A0AAN7AMT5_9PEZI</name>
<feature type="compositionally biased region" description="Low complexity" evidence="1">
    <location>
        <begin position="96"/>
        <end position="110"/>
    </location>
</feature>
<evidence type="ECO:0000256" key="1">
    <source>
        <dbReference type="SAM" id="MobiDB-lite"/>
    </source>
</evidence>
<comment type="caution">
    <text evidence="2">The sequence shown here is derived from an EMBL/GenBank/DDBJ whole genome shotgun (WGS) entry which is preliminary data.</text>
</comment>
<feature type="compositionally biased region" description="Basic and acidic residues" evidence="1">
    <location>
        <begin position="286"/>
        <end position="302"/>
    </location>
</feature>